<evidence type="ECO:0000256" key="1">
    <source>
        <dbReference type="ARBA" id="ARBA00004123"/>
    </source>
</evidence>
<dbReference type="OrthoDB" id="3268246at2759"/>
<keyword evidence="12" id="KW-1185">Reference proteome</keyword>
<dbReference type="SUPFAM" id="SSF48371">
    <property type="entry name" value="ARM repeat"/>
    <property type="match status" value="1"/>
</dbReference>
<evidence type="ECO:0000259" key="10">
    <source>
        <dbReference type="PROSITE" id="PS50166"/>
    </source>
</evidence>
<dbReference type="InterPro" id="IPR016024">
    <property type="entry name" value="ARM-type_fold"/>
</dbReference>
<dbReference type="GO" id="GO:0006606">
    <property type="term" value="P:protein import into nucleus"/>
    <property type="evidence" value="ECO:0007669"/>
    <property type="project" value="TreeGrafter"/>
</dbReference>
<reference evidence="11 12" key="1">
    <citation type="submission" date="2019-07" db="EMBL/GenBank/DDBJ databases">
        <title>Draft genome assembly of a fouling barnacle, Amphibalanus amphitrite (Darwin, 1854): The first reference genome for Thecostraca.</title>
        <authorList>
            <person name="Kim W."/>
        </authorList>
    </citation>
    <scope>NUCLEOTIDE SEQUENCE [LARGE SCALE GENOMIC DNA]</scope>
    <source>
        <strain evidence="11">SNU_AA5</strain>
        <tissue evidence="11">Soma without cirri and trophi</tissue>
    </source>
</reference>
<evidence type="ECO:0000256" key="5">
    <source>
        <dbReference type="ARBA" id="ARBA00022448"/>
    </source>
</evidence>
<accession>A0A6A4VT89</accession>
<comment type="similarity">
    <text evidence="3">Belongs to the XPO2/CSE1 family.</text>
</comment>
<dbReference type="GO" id="GO:0006611">
    <property type="term" value="P:protein export from nucleus"/>
    <property type="evidence" value="ECO:0007669"/>
    <property type="project" value="TreeGrafter"/>
</dbReference>
<sequence>MELNEQNLQQLATYLGQTLSPDPAIRRPAEKFLESIERNENYSLLLLNLLDNNAVELPYRISAAITFKNFVKRNWKPDEDGNSHVSEKDRAAVRQLIVELMLRSPEQVQRQLSDAISVIGRCDFPARWPNLIGDLTARFSSGDFHVINGILRTAHSLFERYRYEFKSNELWTEIKFVLDNFAKPLTELFVATMALAEQHATNAAALKVIVSSLVLICELFYSLNYQDLPEYFEDNMETWMPRFLQLLELDNKLLQTEDEEEAGPLEQLRTQICDNVALYAQKYDEEFGPYLPRFVQSVWKLLASTGMQLVSNAIQFLSCVVERPHYKGIFEGDGVLSQICEKIIVPNMEFRVSDEELFEDNPQEYIRRDVEGSDVDTRRRAACDLVKSLSRLFEQRITQEFSQYVQVMLAKAAENRTANWKHKDAAIYLVTSLAAKGSTQKHGVTQTSSLVNLDDFYQAQILPELQDQQLLQSLVLTAVYLSDQQLTQSLVLKADAIKYVMAFRSQLRPDLVRASLPYLAGLLRSPSVVVHSYAAMAIEKLLMVRAADKTPLLQSQHVAPLAKELLTNLVFVFSQPASQENEYAMKAVMRTCSALQEAAIPHLGELLPTLTTILAQVSKNPSKPHFNHYLFETLALSIRVVCKSQPAAVATFEGVLFPHFQTILQQDVQEFVPYVFQLLSVMLELQTAVPEPYQALLPHILAPVLWEKTGNVPPLVRFIAGCVRRDPQAIIRIDKLPALLGVFQKLIASRANDHHGFTIVSALFESLPEAAMEQYTRQLFQLMFQRLTSSKTVKFVKSLLVFFFLFAHLRGGQKLIDVIDNIQAKMFGMVVERLVVTEAQKISGTQDKLICTAGMVNLLCDTPALLDGPYSQYWAPILQALIGLFELPEAEDAHFVDVDESQGYQAAFSQLLFAPPPIHDPLKAISCRME</sequence>
<evidence type="ECO:0000256" key="2">
    <source>
        <dbReference type="ARBA" id="ARBA00004496"/>
    </source>
</evidence>
<dbReference type="Pfam" id="PF08506">
    <property type="entry name" value="Cse1"/>
    <property type="match status" value="1"/>
</dbReference>
<comment type="subcellular location">
    <subcellularLocation>
        <location evidence="2">Cytoplasm</location>
    </subcellularLocation>
    <subcellularLocation>
        <location evidence="1">Nucleus</location>
    </subcellularLocation>
</comment>
<dbReference type="Gene3D" id="1.25.10.10">
    <property type="entry name" value="Leucine-rich Repeat Variant"/>
    <property type="match status" value="1"/>
</dbReference>
<dbReference type="SMART" id="SM00913">
    <property type="entry name" value="IBN_N"/>
    <property type="match status" value="1"/>
</dbReference>
<keyword evidence="6" id="KW-0963">Cytoplasm</keyword>
<protein>
    <recommendedName>
        <fullName evidence="4">Exportin-2</fullName>
    </recommendedName>
    <alternativeName>
        <fullName evidence="9">Importin-alpha re-exporter</fullName>
    </alternativeName>
</protein>
<dbReference type="Pfam" id="PF03810">
    <property type="entry name" value="IBN_N"/>
    <property type="match status" value="1"/>
</dbReference>
<evidence type="ECO:0000256" key="4">
    <source>
        <dbReference type="ARBA" id="ARBA00018945"/>
    </source>
</evidence>
<dbReference type="GO" id="GO:0005049">
    <property type="term" value="F:nuclear export signal receptor activity"/>
    <property type="evidence" value="ECO:0007669"/>
    <property type="project" value="TreeGrafter"/>
</dbReference>
<dbReference type="PROSITE" id="PS50166">
    <property type="entry name" value="IMPORTIN_B_NT"/>
    <property type="match status" value="1"/>
</dbReference>
<keyword evidence="5" id="KW-0813">Transport</keyword>
<dbReference type="AlphaFoldDB" id="A0A6A4VT89"/>
<dbReference type="GO" id="GO:0005635">
    <property type="term" value="C:nuclear envelope"/>
    <property type="evidence" value="ECO:0007669"/>
    <property type="project" value="TreeGrafter"/>
</dbReference>
<organism evidence="11 12">
    <name type="scientific">Amphibalanus amphitrite</name>
    <name type="common">Striped barnacle</name>
    <name type="synonym">Balanus amphitrite</name>
    <dbReference type="NCBI Taxonomy" id="1232801"/>
    <lineage>
        <taxon>Eukaryota</taxon>
        <taxon>Metazoa</taxon>
        <taxon>Ecdysozoa</taxon>
        <taxon>Arthropoda</taxon>
        <taxon>Crustacea</taxon>
        <taxon>Multicrustacea</taxon>
        <taxon>Cirripedia</taxon>
        <taxon>Thoracica</taxon>
        <taxon>Thoracicalcarea</taxon>
        <taxon>Balanomorpha</taxon>
        <taxon>Balanoidea</taxon>
        <taxon>Balanidae</taxon>
        <taxon>Amphibalaninae</taxon>
        <taxon>Amphibalanus</taxon>
    </lineage>
</organism>
<dbReference type="GO" id="GO:0005829">
    <property type="term" value="C:cytosol"/>
    <property type="evidence" value="ECO:0007669"/>
    <property type="project" value="TreeGrafter"/>
</dbReference>
<keyword evidence="8" id="KW-0539">Nucleus</keyword>
<proteinExistence type="inferred from homology"/>
<dbReference type="Proteomes" id="UP000440578">
    <property type="component" value="Unassembled WGS sequence"/>
</dbReference>
<evidence type="ECO:0000256" key="8">
    <source>
        <dbReference type="ARBA" id="ARBA00023242"/>
    </source>
</evidence>
<evidence type="ECO:0000256" key="6">
    <source>
        <dbReference type="ARBA" id="ARBA00022490"/>
    </source>
</evidence>
<dbReference type="InterPro" id="IPR005043">
    <property type="entry name" value="XPO2_C"/>
</dbReference>
<dbReference type="GO" id="GO:0031267">
    <property type="term" value="F:small GTPase binding"/>
    <property type="evidence" value="ECO:0007669"/>
    <property type="project" value="InterPro"/>
</dbReference>
<dbReference type="PANTHER" id="PTHR10997:SF8">
    <property type="entry name" value="EXPORTIN-2"/>
    <property type="match status" value="1"/>
</dbReference>
<evidence type="ECO:0000256" key="7">
    <source>
        <dbReference type="ARBA" id="ARBA00022927"/>
    </source>
</evidence>
<evidence type="ECO:0000256" key="9">
    <source>
        <dbReference type="ARBA" id="ARBA00030693"/>
    </source>
</evidence>
<evidence type="ECO:0000313" key="12">
    <source>
        <dbReference type="Proteomes" id="UP000440578"/>
    </source>
</evidence>
<dbReference type="InterPro" id="IPR011989">
    <property type="entry name" value="ARM-like"/>
</dbReference>
<dbReference type="FunFam" id="1.25.10.10:FF:000057">
    <property type="entry name" value="Exportin-2 isoform 1"/>
    <property type="match status" value="1"/>
</dbReference>
<dbReference type="PANTHER" id="PTHR10997">
    <property type="entry name" value="IMPORTIN-7, 8, 11"/>
    <property type="match status" value="1"/>
</dbReference>
<dbReference type="EMBL" id="VIIS01001525">
    <property type="protein sequence ID" value="KAF0296903.1"/>
    <property type="molecule type" value="Genomic_DNA"/>
</dbReference>
<name>A0A6A4VT89_AMPAM</name>
<dbReference type="InterPro" id="IPR013713">
    <property type="entry name" value="XPO2_central"/>
</dbReference>
<feature type="domain" description="Importin N-terminal" evidence="10">
    <location>
        <begin position="29"/>
        <end position="103"/>
    </location>
</feature>
<dbReference type="Pfam" id="PF03378">
    <property type="entry name" value="CAS_CSE1"/>
    <property type="match status" value="1"/>
</dbReference>
<comment type="caution">
    <text evidence="11">The sequence shown here is derived from an EMBL/GenBank/DDBJ whole genome shotgun (WGS) entry which is preliminary data.</text>
</comment>
<evidence type="ECO:0000313" key="11">
    <source>
        <dbReference type="EMBL" id="KAF0296903.1"/>
    </source>
</evidence>
<keyword evidence="7" id="KW-0653">Protein transport</keyword>
<dbReference type="InterPro" id="IPR001494">
    <property type="entry name" value="Importin-beta_N"/>
</dbReference>
<gene>
    <name evidence="11" type="primary">cse1l</name>
    <name evidence="11" type="ORF">FJT64_005642</name>
</gene>
<evidence type="ECO:0000256" key="3">
    <source>
        <dbReference type="ARBA" id="ARBA00008669"/>
    </source>
</evidence>